<accession>A0A6J6I2H1</accession>
<name>A0A6J6I2H1_9ZZZZ</name>
<organism evidence="1">
    <name type="scientific">freshwater metagenome</name>
    <dbReference type="NCBI Taxonomy" id="449393"/>
    <lineage>
        <taxon>unclassified sequences</taxon>
        <taxon>metagenomes</taxon>
        <taxon>ecological metagenomes</taxon>
    </lineage>
</organism>
<protein>
    <submittedName>
        <fullName evidence="1">Unannotated protein</fullName>
    </submittedName>
</protein>
<evidence type="ECO:0000313" key="1">
    <source>
        <dbReference type="EMBL" id="CAB4617624.1"/>
    </source>
</evidence>
<sequence>MRLFFHLLAREESHLAEDALHKLFATQEHVLRNREVRCETTFLVEGLDASIQGLTRVAPATLFAIEVDVAAVWLVGTRKHLHKGRLAGTVVTNQTDDLTRVQLEAGPVERNHRTVSLRNVFYFIDNFAGH</sequence>
<dbReference type="AlphaFoldDB" id="A0A6J6I2H1"/>
<reference evidence="1" key="1">
    <citation type="submission" date="2020-05" db="EMBL/GenBank/DDBJ databases">
        <authorList>
            <person name="Chiriac C."/>
            <person name="Salcher M."/>
            <person name="Ghai R."/>
            <person name="Kavagutti S V."/>
        </authorList>
    </citation>
    <scope>NUCLEOTIDE SEQUENCE</scope>
</reference>
<dbReference type="EMBL" id="CAEZUW010000130">
    <property type="protein sequence ID" value="CAB4617624.1"/>
    <property type="molecule type" value="Genomic_DNA"/>
</dbReference>
<gene>
    <name evidence="1" type="ORF">UFOPK1855_00788</name>
</gene>
<proteinExistence type="predicted"/>
<dbReference type="AntiFam" id="ANF00095">
    <property type="entry name" value="Shadow ORF (opposite ABC transporters)"/>
</dbReference>